<sequence>MALKTTGVEKTENPLVTLDTDSPDLTRCFQDTVVTYIPVAFIWLIAPFYLWSIRDDQSKTGFYRGPKSYINICKMVLTAFLCTVASCSGLHALVELTPQPFSVYTAIGLDIATYVSSSWLIITTSHHFAPQIVVLFIIHEEYNCGIHTSGPLFVFFLLEIIAGSIAARSTTINKEINDPTMNVLVYVRLSLQLMAFLLVCLVDIPVPKSHKSYSHELLSEQTPLISKNEDKIEIMKENNAVVGIFWSSVIHMQLLFHLKATEKVTPSNVLVLFGGDICLVPQ</sequence>
<name>R7UDQ1_CAPTE</name>
<reference evidence="5" key="3">
    <citation type="submission" date="2015-06" db="UniProtKB">
        <authorList>
            <consortium name="EnsemblMetazoa"/>
        </authorList>
    </citation>
    <scope>IDENTIFICATION</scope>
</reference>
<gene>
    <name evidence="4" type="ORF">CAPTEDRAFT_187570</name>
</gene>
<feature type="transmembrane region" description="Helical" evidence="2">
    <location>
        <begin position="72"/>
        <end position="94"/>
    </location>
</feature>
<organism evidence="4">
    <name type="scientific">Capitella teleta</name>
    <name type="common">Polychaete worm</name>
    <dbReference type="NCBI Taxonomy" id="283909"/>
    <lineage>
        <taxon>Eukaryota</taxon>
        <taxon>Metazoa</taxon>
        <taxon>Spiralia</taxon>
        <taxon>Lophotrochozoa</taxon>
        <taxon>Annelida</taxon>
        <taxon>Polychaeta</taxon>
        <taxon>Sedentaria</taxon>
        <taxon>Scolecida</taxon>
        <taxon>Capitellidae</taxon>
        <taxon>Capitella</taxon>
    </lineage>
</organism>
<feature type="domain" description="ABC transporter TMD0" evidence="3">
    <location>
        <begin position="23"/>
        <end position="177"/>
    </location>
</feature>
<dbReference type="EMBL" id="KB302615">
    <property type="protein sequence ID" value="ELU04114.1"/>
    <property type="molecule type" value="Genomic_DNA"/>
</dbReference>
<feature type="transmembrane region" description="Helical" evidence="2">
    <location>
        <begin position="33"/>
        <end position="51"/>
    </location>
</feature>
<feature type="non-terminal residue" evidence="4">
    <location>
        <position position="282"/>
    </location>
</feature>
<dbReference type="OMA" id="ADENCEC"/>
<evidence type="ECO:0000259" key="3">
    <source>
        <dbReference type="Pfam" id="PF24357"/>
    </source>
</evidence>
<dbReference type="InterPro" id="IPR056227">
    <property type="entry name" value="TMD0_ABC"/>
</dbReference>
<keyword evidence="2" id="KW-1133">Transmembrane helix</keyword>
<dbReference type="EnsemblMetazoa" id="CapteT187570">
    <property type="protein sequence ID" value="CapteP187570"/>
    <property type="gene ID" value="CapteG187570"/>
</dbReference>
<evidence type="ECO:0000313" key="4">
    <source>
        <dbReference type="EMBL" id="ELU04114.1"/>
    </source>
</evidence>
<protein>
    <recommendedName>
        <fullName evidence="3">ABC transporter TMD0 domain-containing protein</fullName>
    </recommendedName>
</protein>
<feature type="transmembrane region" description="Helical" evidence="2">
    <location>
        <begin position="150"/>
        <end position="171"/>
    </location>
</feature>
<keyword evidence="2" id="KW-0812">Transmembrane</keyword>
<dbReference type="AlphaFoldDB" id="R7UDQ1"/>
<evidence type="ECO:0000313" key="6">
    <source>
        <dbReference type="Proteomes" id="UP000014760"/>
    </source>
</evidence>
<accession>R7UDQ1</accession>
<dbReference type="OrthoDB" id="6158786at2759"/>
<feature type="transmembrane region" description="Helical" evidence="2">
    <location>
        <begin position="183"/>
        <end position="204"/>
    </location>
</feature>
<dbReference type="Pfam" id="PF24357">
    <property type="entry name" value="TMD0_ABC"/>
    <property type="match status" value="1"/>
</dbReference>
<dbReference type="EMBL" id="AMQN01001456">
    <property type="status" value="NOT_ANNOTATED_CDS"/>
    <property type="molecule type" value="Genomic_DNA"/>
</dbReference>
<dbReference type="Proteomes" id="UP000014760">
    <property type="component" value="Unassembled WGS sequence"/>
</dbReference>
<proteinExistence type="predicted"/>
<keyword evidence="6" id="KW-1185">Reference proteome</keyword>
<evidence type="ECO:0000256" key="1">
    <source>
        <dbReference type="ARBA" id="ARBA00004141"/>
    </source>
</evidence>
<reference evidence="6" key="1">
    <citation type="submission" date="2012-12" db="EMBL/GenBank/DDBJ databases">
        <authorList>
            <person name="Hellsten U."/>
            <person name="Grimwood J."/>
            <person name="Chapman J.A."/>
            <person name="Shapiro H."/>
            <person name="Aerts A."/>
            <person name="Otillar R.P."/>
            <person name="Terry A.Y."/>
            <person name="Boore J.L."/>
            <person name="Simakov O."/>
            <person name="Marletaz F."/>
            <person name="Cho S.-J."/>
            <person name="Edsinger-Gonzales E."/>
            <person name="Havlak P."/>
            <person name="Kuo D.-H."/>
            <person name="Larsson T."/>
            <person name="Lv J."/>
            <person name="Arendt D."/>
            <person name="Savage R."/>
            <person name="Osoegawa K."/>
            <person name="de Jong P."/>
            <person name="Lindberg D.R."/>
            <person name="Seaver E.C."/>
            <person name="Weisblat D.A."/>
            <person name="Putnam N.H."/>
            <person name="Grigoriev I.V."/>
            <person name="Rokhsar D.S."/>
        </authorList>
    </citation>
    <scope>NUCLEOTIDE SEQUENCE</scope>
    <source>
        <strain evidence="6">I ESC-2004</strain>
    </source>
</reference>
<evidence type="ECO:0000256" key="2">
    <source>
        <dbReference type="SAM" id="Phobius"/>
    </source>
</evidence>
<evidence type="ECO:0000313" key="5">
    <source>
        <dbReference type="EnsemblMetazoa" id="CapteP187570"/>
    </source>
</evidence>
<dbReference type="HOGENOM" id="CLU_988904_0_0_1"/>
<keyword evidence="2" id="KW-0472">Membrane</keyword>
<dbReference type="STRING" id="283909.R7UDQ1"/>
<reference evidence="4 6" key="2">
    <citation type="journal article" date="2013" name="Nature">
        <title>Insights into bilaterian evolution from three spiralian genomes.</title>
        <authorList>
            <person name="Simakov O."/>
            <person name="Marletaz F."/>
            <person name="Cho S.J."/>
            <person name="Edsinger-Gonzales E."/>
            <person name="Havlak P."/>
            <person name="Hellsten U."/>
            <person name="Kuo D.H."/>
            <person name="Larsson T."/>
            <person name="Lv J."/>
            <person name="Arendt D."/>
            <person name="Savage R."/>
            <person name="Osoegawa K."/>
            <person name="de Jong P."/>
            <person name="Grimwood J."/>
            <person name="Chapman J.A."/>
            <person name="Shapiro H."/>
            <person name="Aerts A."/>
            <person name="Otillar R.P."/>
            <person name="Terry A.Y."/>
            <person name="Boore J.L."/>
            <person name="Grigoriev I.V."/>
            <person name="Lindberg D.R."/>
            <person name="Seaver E.C."/>
            <person name="Weisblat D.A."/>
            <person name="Putnam N.H."/>
            <person name="Rokhsar D.S."/>
        </authorList>
    </citation>
    <scope>NUCLEOTIDE SEQUENCE</scope>
    <source>
        <strain evidence="4 6">I ESC-2004</strain>
    </source>
</reference>
<dbReference type="GO" id="GO:0016020">
    <property type="term" value="C:membrane"/>
    <property type="evidence" value="ECO:0007669"/>
    <property type="project" value="UniProtKB-SubCell"/>
</dbReference>
<comment type="subcellular location">
    <subcellularLocation>
        <location evidence="1">Membrane</location>
        <topology evidence="1">Multi-pass membrane protein</topology>
    </subcellularLocation>
</comment>